<protein>
    <submittedName>
        <fullName evidence="2">Uncharacterized protein</fullName>
    </submittedName>
</protein>
<gene>
    <name evidence="2" type="ORF">SAMN05414137_104149</name>
</gene>
<organism evidence="2 3">
    <name type="scientific">Streptacidiphilus jiangxiensis</name>
    <dbReference type="NCBI Taxonomy" id="235985"/>
    <lineage>
        <taxon>Bacteria</taxon>
        <taxon>Bacillati</taxon>
        <taxon>Actinomycetota</taxon>
        <taxon>Actinomycetes</taxon>
        <taxon>Kitasatosporales</taxon>
        <taxon>Streptomycetaceae</taxon>
        <taxon>Streptacidiphilus</taxon>
    </lineage>
</organism>
<evidence type="ECO:0000313" key="3">
    <source>
        <dbReference type="Proteomes" id="UP000183015"/>
    </source>
</evidence>
<dbReference type="Proteomes" id="UP000183015">
    <property type="component" value="Unassembled WGS sequence"/>
</dbReference>
<proteinExistence type="predicted"/>
<evidence type="ECO:0000256" key="1">
    <source>
        <dbReference type="SAM" id="MobiDB-lite"/>
    </source>
</evidence>
<evidence type="ECO:0000313" key="2">
    <source>
        <dbReference type="EMBL" id="SEK88784.1"/>
    </source>
</evidence>
<name>A0A1H7KQF4_STRJI</name>
<sequence>MTVHPTAGRSDAVSATACKHPPCPPTCKHPPCPPEECKHPGWTCAPAPGDRDD</sequence>
<dbReference type="EMBL" id="FOAZ01000004">
    <property type="protein sequence ID" value="SEK88784.1"/>
    <property type="molecule type" value="Genomic_DNA"/>
</dbReference>
<dbReference type="AlphaFoldDB" id="A0A1H7KQF4"/>
<reference evidence="3" key="1">
    <citation type="submission" date="2016-10" db="EMBL/GenBank/DDBJ databases">
        <authorList>
            <person name="Varghese N."/>
        </authorList>
    </citation>
    <scope>NUCLEOTIDE SEQUENCE [LARGE SCALE GENOMIC DNA]</scope>
    <source>
        <strain evidence="3">DSM 45096 / BCRC 16803 / CGMCC 4.1857 / CIP 109030 / JCM 12277 / KCTC 19219 / NBRC 100920 / 33214</strain>
    </source>
</reference>
<feature type="region of interest" description="Disordered" evidence="1">
    <location>
        <begin position="1"/>
        <end position="23"/>
    </location>
</feature>
<accession>A0A1H7KQF4</accession>
<keyword evidence="3" id="KW-1185">Reference proteome</keyword>